<dbReference type="InterPro" id="IPR020568">
    <property type="entry name" value="Ribosomal_Su5_D2-typ_SF"/>
</dbReference>
<dbReference type="InterPro" id="IPR014721">
    <property type="entry name" value="Ribsml_uS5_D2-typ_fold_subgr"/>
</dbReference>
<dbReference type="PROSITE" id="PS50106">
    <property type="entry name" value="PDZ"/>
    <property type="match status" value="1"/>
</dbReference>
<dbReference type="SUPFAM" id="SSF50156">
    <property type="entry name" value="PDZ domain-like"/>
    <property type="match status" value="1"/>
</dbReference>
<evidence type="ECO:0000313" key="4">
    <source>
        <dbReference type="EMBL" id="GAA2002419.1"/>
    </source>
</evidence>
<name>A0ABN2TBE2_9MICO</name>
<dbReference type="RefSeq" id="WP_344307349.1">
    <property type="nucleotide sequence ID" value="NZ_BAAANO010000008.1"/>
</dbReference>
<evidence type="ECO:0000256" key="1">
    <source>
        <dbReference type="SAM" id="MobiDB-lite"/>
    </source>
</evidence>
<protein>
    <submittedName>
        <fullName evidence="4">PDZ domain-containing protein</fullName>
    </submittedName>
</protein>
<dbReference type="Gene3D" id="3.30.230.10">
    <property type="match status" value="1"/>
</dbReference>
<accession>A0ABN2TBE2</accession>
<dbReference type="InterPro" id="IPR008269">
    <property type="entry name" value="Lon_proteolytic"/>
</dbReference>
<feature type="region of interest" description="Disordered" evidence="1">
    <location>
        <begin position="360"/>
        <end position="381"/>
    </location>
</feature>
<dbReference type="EMBL" id="BAAANO010000008">
    <property type="protein sequence ID" value="GAA2002419.1"/>
    <property type="molecule type" value="Genomic_DNA"/>
</dbReference>
<evidence type="ECO:0000259" key="3">
    <source>
        <dbReference type="PROSITE" id="PS50106"/>
    </source>
</evidence>
<dbReference type="Proteomes" id="UP001500755">
    <property type="component" value="Unassembled WGS sequence"/>
</dbReference>
<gene>
    <name evidence="4" type="ORF">GCM10009755_08910</name>
</gene>
<proteinExistence type="predicted"/>
<organism evidence="4 5">
    <name type="scientific">Brevibacterium samyangense</name>
    <dbReference type="NCBI Taxonomy" id="366888"/>
    <lineage>
        <taxon>Bacteria</taxon>
        <taxon>Bacillati</taxon>
        <taxon>Actinomycetota</taxon>
        <taxon>Actinomycetes</taxon>
        <taxon>Micrococcales</taxon>
        <taxon>Brevibacteriaceae</taxon>
        <taxon>Brevibacterium</taxon>
    </lineage>
</organism>
<evidence type="ECO:0000256" key="2">
    <source>
        <dbReference type="SAM" id="Phobius"/>
    </source>
</evidence>
<keyword evidence="2" id="KW-0812">Transmembrane</keyword>
<feature type="transmembrane region" description="Helical" evidence="2">
    <location>
        <begin position="25"/>
        <end position="48"/>
    </location>
</feature>
<keyword evidence="5" id="KW-1185">Reference proteome</keyword>
<feature type="domain" description="PDZ" evidence="3">
    <location>
        <begin position="148"/>
        <end position="215"/>
    </location>
</feature>
<comment type="caution">
    <text evidence="4">The sequence shown here is derived from an EMBL/GenBank/DDBJ whole genome shotgun (WGS) entry which is preliminary data.</text>
</comment>
<keyword evidence="2" id="KW-0472">Membrane</keyword>
<reference evidence="4 5" key="1">
    <citation type="journal article" date="2019" name="Int. J. Syst. Evol. Microbiol.">
        <title>The Global Catalogue of Microorganisms (GCM) 10K type strain sequencing project: providing services to taxonomists for standard genome sequencing and annotation.</title>
        <authorList>
            <consortium name="The Broad Institute Genomics Platform"/>
            <consortium name="The Broad Institute Genome Sequencing Center for Infectious Disease"/>
            <person name="Wu L."/>
            <person name="Ma J."/>
        </authorList>
    </citation>
    <scope>NUCLEOTIDE SEQUENCE [LARGE SCALE GENOMIC DNA]</scope>
    <source>
        <strain evidence="4 5">JCM 14546</strain>
    </source>
</reference>
<evidence type="ECO:0000313" key="5">
    <source>
        <dbReference type="Proteomes" id="UP001500755"/>
    </source>
</evidence>
<keyword evidence="2" id="KW-1133">Transmembrane helix</keyword>
<sequence length="381" mass="39166">MTDSPGTGTAPTRPAKRRKRPVNTAVLSGVLTYACVIGAALLPVPYMVQMPGPVVNTYAEGEDLITIEGAPTYPTRGQLDLLTVAVAGGPDRSLYASQILGALVDRTDTVIPQEMYYPLDTTRDEISHVNAAQMTSSQDMATAAALTELGMDVEDVVVVNEVEPDGAAAEALRPGDVLRTLDGAPIGGEPESGAQRVSAAAAEGEPLVLGIERDGVRQDVEIAPTLVDGEYRMGVTLGYDFLFPVEVEFHVADEIGGPSAGTIFALAIIDELTPGDLTGGVPIAGTGAISADGTISPIGGARQKVAAAAHPSEERAAAQYFLSPAANCAEVLDAASGIDDLTVVRVDDLASARASVEAIGEGHTDDLPSCETAAADSGTTR</sequence>
<dbReference type="SUPFAM" id="SSF54211">
    <property type="entry name" value="Ribosomal protein S5 domain 2-like"/>
    <property type="match status" value="1"/>
</dbReference>
<dbReference type="InterPro" id="IPR036034">
    <property type="entry name" value="PDZ_sf"/>
</dbReference>
<dbReference type="Pfam" id="PF13180">
    <property type="entry name" value="PDZ_2"/>
    <property type="match status" value="1"/>
</dbReference>
<dbReference type="InterPro" id="IPR001478">
    <property type="entry name" value="PDZ"/>
</dbReference>
<dbReference type="Pfam" id="PF05362">
    <property type="entry name" value="Lon_C"/>
    <property type="match status" value="1"/>
</dbReference>
<feature type="region of interest" description="Disordered" evidence="1">
    <location>
        <begin position="1"/>
        <end position="21"/>
    </location>
</feature>
<dbReference type="SMART" id="SM00228">
    <property type="entry name" value="PDZ"/>
    <property type="match status" value="1"/>
</dbReference>